<organism evidence="4">
    <name type="scientific">Timema shepardi</name>
    <name type="common">Walking stick</name>
    <dbReference type="NCBI Taxonomy" id="629360"/>
    <lineage>
        <taxon>Eukaryota</taxon>
        <taxon>Metazoa</taxon>
        <taxon>Ecdysozoa</taxon>
        <taxon>Arthropoda</taxon>
        <taxon>Hexapoda</taxon>
        <taxon>Insecta</taxon>
        <taxon>Pterygota</taxon>
        <taxon>Neoptera</taxon>
        <taxon>Polyneoptera</taxon>
        <taxon>Phasmatodea</taxon>
        <taxon>Timematodea</taxon>
        <taxon>Timematoidea</taxon>
        <taxon>Timematidae</taxon>
        <taxon>Timema</taxon>
    </lineage>
</organism>
<dbReference type="SUPFAM" id="SSF58038">
    <property type="entry name" value="SNARE fusion complex"/>
    <property type="match status" value="1"/>
</dbReference>
<gene>
    <name evidence="4" type="ORF">TSIB3V08_LOCUS4498</name>
</gene>
<dbReference type="InterPro" id="IPR042855">
    <property type="entry name" value="V_SNARE_CC"/>
</dbReference>
<dbReference type="EMBL" id="OC001630">
    <property type="protein sequence ID" value="CAD7260316.1"/>
    <property type="molecule type" value="Genomic_DNA"/>
</dbReference>
<dbReference type="Pfam" id="PF00957">
    <property type="entry name" value="Synaptobrevin"/>
    <property type="match status" value="1"/>
</dbReference>
<feature type="region of interest" description="Disordered" evidence="2">
    <location>
        <begin position="109"/>
        <end position="184"/>
    </location>
</feature>
<feature type="compositionally biased region" description="Acidic residues" evidence="2">
    <location>
        <begin position="163"/>
        <end position="176"/>
    </location>
</feature>
<dbReference type="PROSITE" id="PS00417">
    <property type="entry name" value="SYNAPTOBREVIN"/>
    <property type="match status" value="1"/>
</dbReference>
<sequence length="409" mass="46051">MSVSFPSGNEDGLGGPQTSQQQQSQKRLQQTQAKVDEVVGIMRVNVEKVLERDTKLSELDNRADALHQGASRFEQQAGKLKKKYCVPVGVLCGQSSECHASLFNKNTIEVGSSSSPALGAHKRQEKKRKCEEAAKSSVNLSSWSQTQLTRNDDETGLKKIPDQDEERADVDDSESNLEERKIHTNNDFHDMEYIQTCSTLLQDDLDKSSTLTQLNSSAEEDDCKHISECMKAHEGSKIHGRACVIYKQWCKHATIDDTIDMRLEDEKNFWRMVVERILNGTLTLATCNLAFPIQCEVLESLNILSKSLQSEIVDLLFAYNLLRDALRKVTEMRGRFGVLVSEASEKCERWGITKEFHQSRLCKGVKAVLDTYKVIQPEFLVNASEKEVHNKASEFVGKFPENVSPTFPS</sequence>
<dbReference type="InterPro" id="IPR016444">
    <property type="entry name" value="Synaptobrevin/VAMP"/>
</dbReference>
<protein>
    <recommendedName>
        <fullName evidence="3">V-SNARE coiled-coil homology domain-containing protein</fullName>
    </recommendedName>
</protein>
<evidence type="ECO:0000313" key="4">
    <source>
        <dbReference type="EMBL" id="CAD7260316.1"/>
    </source>
</evidence>
<dbReference type="PRINTS" id="PR00219">
    <property type="entry name" value="SYNAPTOBREVN"/>
</dbReference>
<dbReference type="InterPro" id="IPR001388">
    <property type="entry name" value="Synaptobrevin-like"/>
</dbReference>
<dbReference type="PROSITE" id="PS50892">
    <property type="entry name" value="V_SNARE"/>
    <property type="match status" value="1"/>
</dbReference>
<dbReference type="PANTHER" id="PTHR45701">
    <property type="entry name" value="SYNAPTOBREVIN FAMILY MEMBER"/>
    <property type="match status" value="1"/>
</dbReference>
<evidence type="ECO:0000256" key="1">
    <source>
        <dbReference type="PROSITE-ProRule" id="PRU00290"/>
    </source>
</evidence>
<evidence type="ECO:0000256" key="2">
    <source>
        <dbReference type="SAM" id="MobiDB-lite"/>
    </source>
</evidence>
<keyword evidence="1" id="KW-0175">Coiled coil</keyword>
<evidence type="ECO:0000259" key="3">
    <source>
        <dbReference type="PROSITE" id="PS50892"/>
    </source>
</evidence>
<dbReference type="Gene3D" id="1.20.5.110">
    <property type="match status" value="1"/>
</dbReference>
<feature type="domain" description="V-SNARE coiled-coil homology" evidence="3">
    <location>
        <begin position="27"/>
        <end position="87"/>
    </location>
</feature>
<name>A0A7R9FYQ8_TIMSH</name>
<dbReference type="AlphaFoldDB" id="A0A7R9FYQ8"/>
<feature type="compositionally biased region" description="Polar residues" evidence="2">
    <location>
        <begin position="136"/>
        <end position="149"/>
    </location>
</feature>
<dbReference type="GO" id="GO:0016020">
    <property type="term" value="C:membrane"/>
    <property type="evidence" value="ECO:0007669"/>
    <property type="project" value="InterPro"/>
</dbReference>
<proteinExistence type="predicted"/>
<feature type="compositionally biased region" description="Basic and acidic residues" evidence="2">
    <location>
        <begin position="150"/>
        <end position="162"/>
    </location>
</feature>
<reference evidence="4" key="1">
    <citation type="submission" date="2020-11" db="EMBL/GenBank/DDBJ databases">
        <authorList>
            <person name="Tran Van P."/>
        </authorList>
    </citation>
    <scope>NUCLEOTIDE SEQUENCE</scope>
</reference>
<dbReference type="CDD" id="cd15870">
    <property type="entry name" value="R-SNARE_VAMP2"/>
    <property type="match status" value="1"/>
</dbReference>
<dbReference type="GO" id="GO:0016192">
    <property type="term" value="P:vesicle-mediated transport"/>
    <property type="evidence" value="ECO:0007669"/>
    <property type="project" value="InterPro"/>
</dbReference>
<feature type="compositionally biased region" description="Low complexity" evidence="2">
    <location>
        <begin position="17"/>
        <end position="32"/>
    </location>
</feature>
<feature type="region of interest" description="Disordered" evidence="2">
    <location>
        <begin position="1"/>
        <end position="32"/>
    </location>
</feature>
<accession>A0A7R9FYQ8</accession>